<proteinExistence type="predicted"/>
<protein>
    <submittedName>
        <fullName evidence="1">Uncharacterized protein</fullName>
    </submittedName>
</protein>
<sequence length="90" mass="10272">MPRGESLALVIEENVITFLGTQEREEPVPCCSVKGKCQESGWKPRHSQGKFIILDRARTTCGEVEDFCLSQRTLNNRFKITCGIHYCRKP</sequence>
<accession>A0A151MQ02</accession>
<dbReference type="EMBL" id="AKHW03005470">
    <property type="protein sequence ID" value="KYO26499.1"/>
    <property type="molecule type" value="Genomic_DNA"/>
</dbReference>
<keyword evidence="2" id="KW-1185">Reference proteome</keyword>
<gene>
    <name evidence="1" type="ORF">Y1Q_0002133</name>
</gene>
<organism evidence="1 2">
    <name type="scientific">Alligator mississippiensis</name>
    <name type="common">American alligator</name>
    <dbReference type="NCBI Taxonomy" id="8496"/>
    <lineage>
        <taxon>Eukaryota</taxon>
        <taxon>Metazoa</taxon>
        <taxon>Chordata</taxon>
        <taxon>Craniata</taxon>
        <taxon>Vertebrata</taxon>
        <taxon>Euteleostomi</taxon>
        <taxon>Archelosauria</taxon>
        <taxon>Archosauria</taxon>
        <taxon>Crocodylia</taxon>
        <taxon>Alligatoridae</taxon>
        <taxon>Alligatorinae</taxon>
        <taxon>Alligator</taxon>
    </lineage>
</organism>
<reference evidence="1 2" key="1">
    <citation type="journal article" date="2012" name="Genome Biol.">
        <title>Sequencing three crocodilian genomes to illuminate the evolution of archosaurs and amniotes.</title>
        <authorList>
            <person name="St John J.A."/>
            <person name="Braun E.L."/>
            <person name="Isberg S.R."/>
            <person name="Miles L.G."/>
            <person name="Chong A.Y."/>
            <person name="Gongora J."/>
            <person name="Dalzell P."/>
            <person name="Moran C."/>
            <person name="Bed'hom B."/>
            <person name="Abzhanov A."/>
            <person name="Burgess S.C."/>
            <person name="Cooksey A.M."/>
            <person name="Castoe T.A."/>
            <person name="Crawford N.G."/>
            <person name="Densmore L.D."/>
            <person name="Drew J.C."/>
            <person name="Edwards S.V."/>
            <person name="Faircloth B.C."/>
            <person name="Fujita M.K."/>
            <person name="Greenwold M.J."/>
            <person name="Hoffmann F.G."/>
            <person name="Howard J.M."/>
            <person name="Iguchi T."/>
            <person name="Janes D.E."/>
            <person name="Khan S.Y."/>
            <person name="Kohno S."/>
            <person name="de Koning A.J."/>
            <person name="Lance S.L."/>
            <person name="McCarthy F.M."/>
            <person name="McCormack J.E."/>
            <person name="Merchant M.E."/>
            <person name="Peterson D.G."/>
            <person name="Pollock D.D."/>
            <person name="Pourmand N."/>
            <person name="Raney B.J."/>
            <person name="Roessler K.A."/>
            <person name="Sanford J.R."/>
            <person name="Sawyer R.H."/>
            <person name="Schmidt C.J."/>
            <person name="Triplett E.W."/>
            <person name="Tuberville T.D."/>
            <person name="Venegas-Anaya M."/>
            <person name="Howard J.T."/>
            <person name="Jarvis E.D."/>
            <person name="Guillette L.J.Jr."/>
            <person name="Glenn T.C."/>
            <person name="Green R.E."/>
            <person name="Ray D.A."/>
        </authorList>
    </citation>
    <scope>NUCLEOTIDE SEQUENCE [LARGE SCALE GENOMIC DNA]</scope>
    <source>
        <strain evidence="1">KSC_2009_1</strain>
    </source>
</reference>
<dbReference type="Proteomes" id="UP000050525">
    <property type="component" value="Unassembled WGS sequence"/>
</dbReference>
<evidence type="ECO:0000313" key="2">
    <source>
        <dbReference type="Proteomes" id="UP000050525"/>
    </source>
</evidence>
<name>A0A151MQ02_ALLMI</name>
<evidence type="ECO:0000313" key="1">
    <source>
        <dbReference type="EMBL" id="KYO26499.1"/>
    </source>
</evidence>
<dbReference type="AlphaFoldDB" id="A0A151MQ02"/>
<comment type="caution">
    <text evidence="1">The sequence shown here is derived from an EMBL/GenBank/DDBJ whole genome shotgun (WGS) entry which is preliminary data.</text>
</comment>